<dbReference type="EMBL" id="JASCZI010031402">
    <property type="protein sequence ID" value="MED6126707.1"/>
    <property type="molecule type" value="Genomic_DNA"/>
</dbReference>
<dbReference type="Proteomes" id="UP001341840">
    <property type="component" value="Unassembled WGS sequence"/>
</dbReference>
<organism evidence="2 3">
    <name type="scientific">Stylosanthes scabra</name>
    <dbReference type="NCBI Taxonomy" id="79078"/>
    <lineage>
        <taxon>Eukaryota</taxon>
        <taxon>Viridiplantae</taxon>
        <taxon>Streptophyta</taxon>
        <taxon>Embryophyta</taxon>
        <taxon>Tracheophyta</taxon>
        <taxon>Spermatophyta</taxon>
        <taxon>Magnoliopsida</taxon>
        <taxon>eudicotyledons</taxon>
        <taxon>Gunneridae</taxon>
        <taxon>Pentapetalae</taxon>
        <taxon>rosids</taxon>
        <taxon>fabids</taxon>
        <taxon>Fabales</taxon>
        <taxon>Fabaceae</taxon>
        <taxon>Papilionoideae</taxon>
        <taxon>50 kb inversion clade</taxon>
        <taxon>dalbergioids sensu lato</taxon>
        <taxon>Dalbergieae</taxon>
        <taxon>Pterocarpus clade</taxon>
        <taxon>Stylosanthes</taxon>
    </lineage>
</organism>
<accession>A0ABU6RRS7</accession>
<keyword evidence="3" id="KW-1185">Reference proteome</keyword>
<evidence type="ECO:0000313" key="2">
    <source>
        <dbReference type="EMBL" id="MED6126707.1"/>
    </source>
</evidence>
<protein>
    <submittedName>
        <fullName evidence="2">Uncharacterized protein</fullName>
    </submittedName>
</protein>
<gene>
    <name evidence="2" type="ORF">PIB30_080951</name>
</gene>
<comment type="caution">
    <text evidence="2">The sequence shown here is derived from an EMBL/GenBank/DDBJ whole genome shotgun (WGS) entry which is preliminary data.</text>
</comment>
<proteinExistence type="predicted"/>
<evidence type="ECO:0000313" key="3">
    <source>
        <dbReference type="Proteomes" id="UP001341840"/>
    </source>
</evidence>
<evidence type="ECO:0000256" key="1">
    <source>
        <dbReference type="SAM" id="MobiDB-lite"/>
    </source>
</evidence>
<sequence>TDDCFSSVMPSIQLLSKSIPLAIPRNVPAQPQASPFTELVSAAVPQLSIDSIPMTILEESTTPVAVSNIPIVVPVGDFEIAMPNVPEPHQVPPRSTNIHPMFTRSKSVAHLQQP</sequence>
<feature type="compositionally biased region" description="Polar residues" evidence="1">
    <location>
        <begin position="93"/>
        <end position="114"/>
    </location>
</feature>
<name>A0ABU6RRS7_9FABA</name>
<reference evidence="2 3" key="1">
    <citation type="journal article" date="2023" name="Plants (Basel)">
        <title>Bridging the Gap: Combining Genomics and Transcriptomics Approaches to Understand Stylosanthes scabra, an Orphan Legume from the Brazilian Caatinga.</title>
        <authorList>
            <person name="Ferreira-Neto J.R.C."/>
            <person name="da Silva M.D."/>
            <person name="Binneck E."/>
            <person name="de Melo N.F."/>
            <person name="da Silva R.H."/>
            <person name="de Melo A.L.T.M."/>
            <person name="Pandolfi V."/>
            <person name="Bustamante F.O."/>
            <person name="Brasileiro-Vidal A.C."/>
            <person name="Benko-Iseppon A.M."/>
        </authorList>
    </citation>
    <scope>NUCLEOTIDE SEQUENCE [LARGE SCALE GENOMIC DNA]</scope>
    <source>
        <tissue evidence="2">Leaves</tissue>
    </source>
</reference>
<feature type="region of interest" description="Disordered" evidence="1">
    <location>
        <begin position="84"/>
        <end position="114"/>
    </location>
</feature>
<feature type="non-terminal residue" evidence="2">
    <location>
        <position position="1"/>
    </location>
</feature>